<dbReference type="AlphaFoldDB" id="A0A8D8RAC5"/>
<dbReference type="EMBL" id="HBUF01146445">
    <property type="protein sequence ID" value="CAG6647322.1"/>
    <property type="molecule type" value="Transcribed_RNA"/>
</dbReference>
<reference evidence="1" key="1">
    <citation type="submission" date="2021-05" db="EMBL/GenBank/DDBJ databases">
        <authorList>
            <person name="Alioto T."/>
            <person name="Alioto T."/>
            <person name="Gomez Garrido J."/>
        </authorList>
    </citation>
    <scope>NUCLEOTIDE SEQUENCE</scope>
</reference>
<name>A0A8D8RAC5_9HEMI</name>
<evidence type="ECO:0000313" key="1">
    <source>
        <dbReference type="EMBL" id="CAG6647320.1"/>
    </source>
</evidence>
<organism evidence="1">
    <name type="scientific">Cacopsylla melanoneura</name>
    <dbReference type="NCBI Taxonomy" id="428564"/>
    <lineage>
        <taxon>Eukaryota</taxon>
        <taxon>Metazoa</taxon>
        <taxon>Ecdysozoa</taxon>
        <taxon>Arthropoda</taxon>
        <taxon>Hexapoda</taxon>
        <taxon>Insecta</taxon>
        <taxon>Pterygota</taxon>
        <taxon>Neoptera</taxon>
        <taxon>Paraneoptera</taxon>
        <taxon>Hemiptera</taxon>
        <taxon>Sternorrhyncha</taxon>
        <taxon>Psylloidea</taxon>
        <taxon>Psyllidae</taxon>
        <taxon>Psyllinae</taxon>
        <taxon>Cacopsylla</taxon>
    </lineage>
</organism>
<sequence>MDLEYNRPYYHTWLKYPYPIYRNISSRLERVRIAFDCGDCLMTLQLNTFLNSSVNSPATLFTKAFTWFITLRVSPQVKRLFKWTLSRVHSWPLSCDTTAT</sequence>
<proteinExistence type="predicted"/>
<accession>A0A8D8RAC5</accession>
<dbReference type="EMBL" id="HBUF01146444">
    <property type="protein sequence ID" value="CAG6647320.1"/>
    <property type="molecule type" value="Transcribed_RNA"/>
</dbReference>
<protein>
    <submittedName>
        <fullName evidence="1">Uncharacterized protein</fullName>
    </submittedName>
</protein>